<proteinExistence type="predicted"/>
<protein>
    <recommendedName>
        <fullName evidence="2">Bacterial sugar transferase domain-containing protein</fullName>
    </recommendedName>
</protein>
<name>A0A383F3B4_9ZZZZ</name>
<feature type="transmembrane region" description="Helical" evidence="1">
    <location>
        <begin position="6"/>
        <end position="25"/>
    </location>
</feature>
<dbReference type="PANTHER" id="PTHR30576:SF8">
    <property type="entry name" value="UNDECAPRENYL-PHOSPHATE GALACTOSE PHOSPHOTRANSFERASE"/>
    <property type="match status" value="1"/>
</dbReference>
<dbReference type="Pfam" id="PF02397">
    <property type="entry name" value="Bac_transf"/>
    <property type="match status" value="1"/>
</dbReference>
<feature type="non-terminal residue" evidence="3">
    <location>
        <position position="1"/>
    </location>
</feature>
<accession>A0A383F3B4</accession>
<keyword evidence="1" id="KW-0812">Transmembrane</keyword>
<feature type="domain" description="Bacterial sugar transferase" evidence="2">
    <location>
        <begin position="2"/>
        <end position="105"/>
    </location>
</feature>
<keyword evidence="1" id="KW-0472">Membrane</keyword>
<dbReference type="GO" id="GO:0016780">
    <property type="term" value="F:phosphotransferase activity, for other substituted phosphate groups"/>
    <property type="evidence" value="ECO:0007669"/>
    <property type="project" value="TreeGrafter"/>
</dbReference>
<organism evidence="3">
    <name type="scientific">marine metagenome</name>
    <dbReference type="NCBI Taxonomy" id="408172"/>
    <lineage>
        <taxon>unclassified sequences</taxon>
        <taxon>metagenomes</taxon>
        <taxon>ecological metagenomes</taxon>
    </lineage>
</organism>
<keyword evidence="1" id="KW-1133">Transmembrane helix</keyword>
<dbReference type="AlphaFoldDB" id="A0A383F3B4"/>
<reference evidence="3" key="1">
    <citation type="submission" date="2018-05" db="EMBL/GenBank/DDBJ databases">
        <authorList>
            <person name="Lanie J.A."/>
            <person name="Ng W.-L."/>
            <person name="Kazmierczak K.M."/>
            <person name="Andrzejewski T.M."/>
            <person name="Davidsen T.M."/>
            <person name="Wayne K.J."/>
            <person name="Tettelin H."/>
            <person name="Glass J.I."/>
            <person name="Rusch D."/>
            <person name="Podicherti R."/>
            <person name="Tsui H.-C.T."/>
            <person name="Winkler M.E."/>
        </authorList>
    </citation>
    <scope>NUCLEOTIDE SEQUENCE</scope>
</reference>
<dbReference type="InterPro" id="IPR003362">
    <property type="entry name" value="Bact_transf"/>
</dbReference>
<gene>
    <name evidence="3" type="ORF">METZ01_LOCUS516325</name>
</gene>
<feature type="non-terminal residue" evidence="3">
    <location>
        <position position="109"/>
    </location>
</feature>
<evidence type="ECO:0000256" key="1">
    <source>
        <dbReference type="SAM" id="Phobius"/>
    </source>
</evidence>
<evidence type="ECO:0000313" key="3">
    <source>
        <dbReference type="EMBL" id="SVE63471.1"/>
    </source>
</evidence>
<dbReference type="EMBL" id="UINC01231081">
    <property type="protein sequence ID" value="SVE63471.1"/>
    <property type="molecule type" value="Genomic_DNA"/>
</dbReference>
<evidence type="ECO:0000259" key="2">
    <source>
        <dbReference type="Pfam" id="PF02397"/>
    </source>
</evidence>
<dbReference type="PANTHER" id="PTHR30576">
    <property type="entry name" value="COLANIC BIOSYNTHESIS UDP-GLUCOSE LIPID CARRIER TRANSFERASE"/>
    <property type="match status" value="1"/>
</dbReference>
<sequence>VVVLVAAPLWIPILVTVALLVRLKIGKPVFFQQIRPGLGGELFQLIKFRTMIDARGSDDQKLSDEDRLSPFGCWLRSTSLDEVPTLWSVLKGDMSLVGPRPLLPEYLPL</sequence>